<gene>
    <name evidence="1" type="ORF">PG999_001647</name>
</gene>
<accession>A0AAW0R5X2</accession>
<dbReference type="Proteomes" id="UP001392437">
    <property type="component" value="Unassembled WGS sequence"/>
</dbReference>
<evidence type="ECO:0000313" key="1">
    <source>
        <dbReference type="EMBL" id="KAK8129267.1"/>
    </source>
</evidence>
<reference evidence="1 2" key="1">
    <citation type="submission" date="2023-01" db="EMBL/GenBank/DDBJ databases">
        <title>Analysis of 21 Apiospora genomes using comparative genomics revels a genus with tremendous synthesis potential of carbohydrate active enzymes and secondary metabolites.</title>
        <authorList>
            <person name="Sorensen T."/>
        </authorList>
    </citation>
    <scope>NUCLEOTIDE SEQUENCE [LARGE SCALE GENOMIC DNA]</scope>
    <source>
        <strain evidence="1 2">CBS 117206</strain>
    </source>
</reference>
<protein>
    <recommendedName>
        <fullName evidence="3">F-box domain-containing protein</fullName>
    </recommendedName>
</protein>
<name>A0AAW0R5X2_9PEZI</name>
<evidence type="ECO:0008006" key="3">
    <source>
        <dbReference type="Google" id="ProtNLM"/>
    </source>
</evidence>
<evidence type="ECO:0000313" key="2">
    <source>
        <dbReference type="Proteomes" id="UP001392437"/>
    </source>
</evidence>
<dbReference type="EMBL" id="JAQQWP010000002">
    <property type="protein sequence ID" value="KAK8129267.1"/>
    <property type="molecule type" value="Genomic_DNA"/>
</dbReference>
<sequence length="232" mass="26668">MSSDGNGTEVTEIIASAHGVGDNGHNSTTVHAAPTEFIRLMRLPIEIRWMIYQYMLTITRGTQRFIAHPNGMTFCTRLDFSYPWIATLCPDMFHFIFNHAHFEKVSFRGVILHEPLYRSDVWIPPAATPFRSLNVMRCTHLRYLNEGWFSAKHDTVEVEYMSSPRWLITRITPYARIPNAYKVRSVLEGSNSYPLLPPRDDERNSFHDVLDAKTAEARLNSQPQGQPNDQQG</sequence>
<dbReference type="AlphaFoldDB" id="A0AAW0R5X2"/>
<comment type="caution">
    <text evidence="1">The sequence shown here is derived from an EMBL/GenBank/DDBJ whole genome shotgun (WGS) entry which is preliminary data.</text>
</comment>
<organism evidence="1 2">
    <name type="scientific">Apiospora kogelbergensis</name>
    <dbReference type="NCBI Taxonomy" id="1337665"/>
    <lineage>
        <taxon>Eukaryota</taxon>
        <taxon>Fungi</taxon>
        <taxon>Dikarya</taxon>
        <taxon>Ascomycota</taxon>
        <taxon>Pezizomycotina</taxon>
        <taxon>Sordariomycetes</taxon>
        <taxon>Xylariomycetidae</taxon>
        <taxon>Amphisphaeriales</taxon>
        <taxon>Apiosporaceae</taxon>
        <taxon>Apiospora</taxon>
    </lineage>
</organism>
<keyword evidence="2" id="KW-1185">Reference proteome</keyword>
<proteinExistence type="predicted"/>